<dbReference type="PANTHER" id="PTHR33327:SF3">
    <property type="entry name" value="RNA-DIRECTED DNA POLYMERASE"/>
    <property type="match status" value="1"/>
</dbReference>
<evidence type="ECO:0000313" key="3">
    <source>
        <dbReference type="EMBL" id="KAH7973091.1"/>
    </source>
</evidence>
<dbReference type="EMBL" id="JABSTV010001247">
    <property type="protein sequence ID" value="KAH7973091.1"/>
    <property type="molecule type" value="Genomic_DNA"/>
</dbReference>
<dbReference type="InterPro" id="IPR055469">
    <property type="entry name" value="DUF7041"/>
</dbReference>
<accession>A0A9D4QBP7</accession>
<dbReference type="VEuPathDB" id="VectorBase:RSAN_031743"/>
<evidence type="ECO:0000259" key="2">
    <source>
        <dbReference type="Pfam" id="PF23055"/>
    </source>
</evidence>
<dbReference type="Pfam" id="PF23055">
    <property type="entry name" value="DUF7041"/>
    <property type="match status" value="1"/>
</dbReference>
<protein>
    <recommendedName>
        <fullName evidence="2">DUF7041 domain-containing protein</fullName>
    </recommendedName>
</protein>
<feature type="region of interest" description="Disordered" evidence="1">
    <location>
        <begin position="1"/>
        <end position="32"/>
    </location>
</feature>
<proteinExistence type="predicted"/>
<reference evidence="3" key="2">
    <citation type="submission" date="2021-09" db="EMBL/GenBank/DDBJ databases">
        <authorList>
            <person name="Jia N."/>
            <person name="Wang J."/>
            <person name="Shi W."/>
            <person name="Du L."/>
            <person name="Sun Y."/>
            <person name="Zhan W."/>
            <person name="Jiang J."/>
            <person name="Wang Q."/>
            <person name="Zhang B."/>
            <person name="Ji P."/>
            <person name="Sakyi L.B."/>
            <person name="Cui X."/>
            <person name="Yuan T."/>
            <person name="Jiang B."/>
            <person name="Yang W."/>
            <person name="Lam T.T.-Y."/>
            <person name="Chang Q."/>
            <person name="Ding S."/>
            <person name="Wang X."/>
            <person name="Zhu J."/>
            <person name="Ruan X."/>
            <person name="Zhao L."/>
            <person name="Wei J."/>
            <person name="Que T."/>
            <person name="Du C."/>
            <person name="Cheng J."/>
            <person name="Dai P."/>
            <person name="Han X."/>
            <person name="Huang E."/>
            <person name="Gao Y."/>
            <person name="Liu J."/>
            <person name="Shao H."/>
            <person name="Ye R."/>
            <person name="Li L."/>
            <person name="Wei W."/>
            <person name="Wang X."/>
            <person name="Wang C."/>
            <person name="Huo Q."/>
            <person name="Li W."/>
            <person name="Guo W."/>
            <person name="Chen H."/>
            <person name="Chen S."/>
            <person name="Zhou L."/>
            <person name="Zhou L."/>
            <person name="Ni X."/>
            <person name="Tian J."/>
            <person name="Zhou Y."/>
            <person name="Sheng Y."/>
            <person name="Liu T."/>
            <person name="Pan Y."/>
            <person name="Xia L."/>
            <person name="Li J."/>
            <person name="Zhao F."/>
            <person name="Cao W."/>
        </authorList>
    </citation>
    <scope>NUCLEOTIDE SEQUENCE</scope>
    <source>
        <strain evidence="3">Rsan-2018</strain>
        <tissue evidence="3">Larvae</tissue>
    </source>
</reference>
<name>A0A9D4QBP7_RHISA</name>
<evidence type="ECO:0000256" key="1">
    <source>
        <dbReference type="SAM" id="MobiDB-lite"/>
    </source>
</evidence>
<feature type="compositionally biased region" description="Basic and acidic residues" evidence="1">
    <location>
        <begin position="156"/>
        <end position="175"/>
    </location>
</feature>
<feature type="region of interest" description="Disordered" evidence="1">
    <location>
        <begin position="150"/>
        <end position="176"/>
    </location>
</feature>
<evidence type="ECO:0000313" key="4">
    <source>
        <dbReference type="Proteomes" id="UP000821837"/>
    </source>
</evidence>
<dbReference type="PANTHER" id="PTHR33327">
    <property type="entry name" value="ENDONUCLEASE"/>
    <property type="match status" value="1"/>
</dbReference>
<dbReference type="Proteomes" id="UP000821837">
    <property type="component" value="Chromosome 11"/>
</dbReference>
<feature type="domain" description="DUF7041" evidence="2">
    <location>
        <begin position="68"/>
        <end position="116"/>
    </location>
</feature>
<sequence>MTRPSNGNAPPARAFSNAPNVRGHPRFWDDHGKDHQARSFRQTMDTTSNSDAMPNPTVPDPAVATLKLPDFWVSDSELWFLSVDPLFRRHRATSQAAKYAHVICSLTPAVIAIVAEKCHECRCTVTICNREITRFPTRCTANEQLNRGPAGQLRSFKAERQRNAPRRERQSRDRSPSLPRCVCWFYRRYRAGALRCRPPFQFAGNAQAPH</sequence>
<dbReference type="AlphaFoldDB" id="A0A9D4QBP7"/>
<reference evidence="3" key="1">
    <citation type="journal article" date="2020" name="Cell">
        <title>Large-Scale Comparative Analyses of Tick Genomes Elucidate Their Genetic Diversity and Vector Capacities.</title>
        <authorList>
            <consortium name="Tick Genome and Microbiome Consortium (TIGMIC)"/>
            <person name="Jia N."/>
            <person name="Wang J."/>
            <person name="Shi W."/>
            <person name="Du L."/>
            <person name="Sun Y."/>
            <person name="Zhan W."/>
            <person name="Jiang J.F."/>
            <person name="Wang Q."/>
            <person name="Zhang B."/>
            <person name="Ji P."/>
            <person name="Bell-Sakyi L."/>
            <person name="Cui X.M."/>
            <person name="Yuan T.T."/>
            <person name="Jiang B.G."/>
            <person name="Yang W.F."/>
            <person name="Lam T.T."/>
            <person name="Chang Q.C."/>
            <person name="Ding S.J."/>
            <person name="Wang X.J."/>
            <person name="Zhu J.G."/>
            <person name="Ruan X.D."/>
            <person name="Zhao L."/>
            <person name="Wei J.T."/>
            <person name="Ye R.Z."/>
            <person name="Que T.C."/>
            <person name="Du C.H."/>
            <person name="Zhou Y.H."/>
            <person name="Cheng J.X."/>
            <person name="Dai P.F."/>
            <person name="Guo W.B."/>
            <person name="Han X.H."/>
            <person name="Huang E.J."/>
            <person name="Li L.F."/>
            <person name="Wei W."/>
            <person name="Gao Y.C."/>
            <person name="Liu J.Z."/>
            <person name="Shao H.Z."/>
            <person name="Wang X."/>
            <person name="Wang C.C."/>
            <person name="Yang T.C."/>
            <person name="Huo Q.B."/>
            <person name="Li W."/>
            <person name="Chen H.Y."/>
            <person name="Chen S.E."/>
            <person name="Zhou L.G."/>
            <person name="Ni X.B."/>
            <person name="Tian J.H."/>
            <person name="Sheng Y."/>
            <person name="Liu T."/>
            <person name="Pan Y.S."/>
            <person name="Xia L.Y."/>
            <person name="Li J."/>
            <person name="Zhao F."/>
            <person name="Cao W.C."/>
        </authorList>
    </citation>
    <scope>NUCLEOTIDE SEQUENCE</scope>
    <source>
        <strain evidence="3">Rsan-2018</strain>
    </source>
</reference>
<comment type="caution">
    <text evidence="3">The sequence shown here is derived from an EMBL/GenBank/DDBJ whole genome shotgun (WGS) entry which is preliminary data.</text>
</comment>
<gene>
    <name evidence="3" type="ORF">HPB52_021166</name>
</gene>
<organism evidence="3 4">
    <name type="scientific">Rhipicephalus sanguineus</name>
    <name type="common">Brown dog tick</name>
    <name type="synonym">Ixodes sanguineus</name>
    <dbReference type="NCBI Taxonomy" id="34632"/>
    <lineage>
        <taxon>Eukaryota</taxon>
        <taxon>Metazoa</taxon>
        <taxon>Ecdysozoa</taxon>
        <taxon>Arthropoda</taxon>
        <taxon>Chelicerata</taxon>
        <taxon>Arachnida</taxon>
        <taxon>Acari</taxon>
        <taxon>Parasitiformes</taxon>
        <taxon>Ixodida</taxon>
        <taxon>Ixodoidea</taxon>
        <taxon>Ixodidae</taxon>
        <taxon>Rhipicephalinae</taxon>
        <taxon>Rhipicephalus</taxon>
        <taxon>Rhipicephalus</taxon>
    </lineage>
</organism>
<keyword evidence="4" id="KW-1185">Reference proteome</keyword>